<dbReference type="InterPro" id="IPR036188">
    <property type="entry name" value="FAD/NAD-bd_sf"/>
</dbReference>
<evidence type="ECO:0000256" key="1">
    <source>
        <dbReference type="ARBA" id="ARBA00023033"/>
    </source>
</evidence>
<dbReference type="GO" id="GO:0004502">
    <property type="term" value="F:kynurenine 3-monooxygenase activity"/>
    <property type="evidence" value="ECO:0007669"/>
    <property type="project" value="TreeGrafter"/>
</dbReference>
<evidence type="ECO:0000313" key="3">
    <source>
        <dbReference type="EMBL" id="KAG0557655.1"/>
    </source>
</evidence>
<dbReference type="Proteomes" id="UP000822688">
    <property type="component" value="Chromosome 11"/>
</dbReference>
<dbReference type="PANTHER" id="PTHR46028">
    <property type="entry name" value="KYNURENINE 3-MONOOXYGENASE"/>
    <property type="match status" value="1"/>
</dbReference>
<proteinExistence type="predicted"/>
<gene>
    <name evidence="3" type="ORF">KC19_11G146900</name>
</gene>
<dbReference type="SUPFAM" id="SSF51905">
    <property type="entry name" value="FAD/NAD(P)-binding domain"/>
    <property type="match status" value="1"/>
</dbReference>
<comment type="caution">
    <text evidence="3">The sequence shown here is derived from an EMBL/GenBank/DDBJ whole genome shotgun (WGS) entry which is preliminary data.</text>
</comment>
<dbReference type="OrthoDB" id="10053569at2759"/>
<dbReference type="PANTHER" id="PTHR46028:SF5">
    <property type="entry name" value="KYNURENINE 3-MONOOXYGENASE"/>
    <property type="match status" value="1"/>
</dbReference>
<dbReference type="Gene3D" id="3.50.50.60">
    <property type="entry name" value="FAD/NAD(P)-binding domain"/>
    <property type="match status" value="1"/>
</dbReference>
<protein>
    <recommendedName>
        <fullName evidence="2">FAD-binding domain-containing protein</fullName>
    </recommendedName>
</protein>
<keyword evidence="1" id="KW-0560">Oxidoreductase</keyword>
<accession>A0A8T0GGA0</accession>
<keyword evidence="1" id="KW-0503">Monooxygenase</keyword>
<reference evidence="3 4" key="1">
    <citation type="submission" date="2020-06" db="EMBL/GenBank/DDBJ databases">
        <title>WGS assembly of Ceratodon purpureus strain R40.</title>
        <authorList>
            <person name="Carey S.B."/>
            <person name="Jenkins J."/>
            <person name="Shu S."/>
            <person name="Lovell J.T."/>
            <person name="Sreedasyam A."/>
            <person name="Maumus F."/>
            <person name="Tiley G.P."/>
            <person name="Fernandez-Pozo N."/>
            <person name="Barry K."/>
            <person name="Chen C."/>
            <person name="Wang M."/>
            <person name="Lipzen A."/>
            <person name="Daum C."/>
            <person name="Saski C.A."/>
            <person name="Payton A.C."/>
            <person name="Mcbreen J.C."/>
            <person name="Conrad R.E."/>
            <person name="Kollar L.M."/>
            <person name="Olsson S."/>
            <person name="Huttunen S."/>
            <person name="Landis J.B."/>
            <person name="Wickett N.J."/>
            <person name="Johnson M.G."/>
            <person name="Rensing S.A."/>
            <person name="Grimwood J."/>
            <person name="Schmutz J."/>
            <person name="Mcdaniel S.F."/>
        </authorList>
    </citation>
    <scope>NUCLEOTIDE SEQUENCE [LARGE SCALE GENOMIC DNA]</scope>
    <source>
        <strain evidence="3 4">R40</strain>
    </source>
</reference>
<name>A0A8T0GGA0_CERPU</name>
<dbReference type="GO" id="GO:0070189">
    <property type="term" value="P:kynurenine metabolic process"/>
    <property type="evidence" value="ECO:0007669"/>
    <property type="project" value="TreeGrafter"/>
</dbReference>
<evidence type="ECO:0000313" key="4">
    <source>
        <dbReference type="Proteomes" id="UP000822688"/>
    </source>
</evidence>
<feature type="domain" description="FAD-binding" evidence="2">
    <location>
        <begin position="9"/>
        <end position="362"/>
    </location>
</feature>
<keyword evidence="4" id="KW-1185">Reference proteome</keyword>
<dbReference type="Pfam" id="PF01494">
    <property type="entry name" value="FAD_binding_3"/>
    <property type="match status" value="1"/>
</dbReference>
<sequence>MAEVAGAGTVIVGAGPAGLLLAHLLLQAQPKPHLLPVRVFEARNDPRTPLPQYKERQYCVGLSARGQDGIKRVPGLWEEVEKRGMPSSQFVLHSGKRAIALKRNPGKPSLLINQRALAATLVTELVNRYPKDHLEVHFDTPCERVDFKTRTASFNGKSVDSVPYNLLVGADGARSAVRNEFITQRGFDYQQTNMPYTFKVLYVPRPAELSEEAVHAFRVTKEDAIEENGKQSSWFKLPFSGTAEKTSLRFSCFPTPGNGMSVLIEWSPGTTPVELLSIKSAEELKAYMEKYMPPLKVPLEAAEAFINQRPTSSMKVFCSRFHDAGGKAVLIGDAAHAMSNALGQGCNSSLQDVVTLSQSLCEEDDLTKALERYTKKQTQEDHAASYLSEFSFPQAKWVLPFFYLGNIAQPALGKVLPPSILAPPIQSLCSETLTPYSEIVRIHKRWLSFVEITNKMAASKGPSS</sequence>
<organism evidence="3 4">
    <name type="scientific">Ceratodon purpureus</name>
    <name type="common">Fire moss</name>
    <name type="synonym">Dicranum purpureum</name>
    <dbReference type="NCBI Taxonomy" id="3225"/>
    <lineage>
        <taxon>Eukaryota</taxon>
        <taxon>Viridiplantae</taxon>
        <taxon>Streptophyta</taxon>
        <taxon>Embryophyta</taxon>
        <taxon>Bryophyta</taxon>
        <taxon>Bryophytina</taxon>
        <taxon>Bryopsida</taxon>
        <taxon>Dicranidae</taxon>
        <taxon>Pseudoditrichales</taxon>
        <taxon>Ditrichaceae</taxon>
        <taxon>Ceratodon</taxon>
    </lineage>
</organism>
<dbReference type="PRINTS" id="PR00420">
    <property type="entry name" value="RNGMNOXGNASE"/>
</dbReference>
<dbReference type="AlphaFoldDB" id="A0A8T0GGA0"/>
<dbReference type="InterPro" id="IPR002938">
    <property type="entry name" value="FAD-bd"/>
</dbReference>
<evidence type="ECO:0000259" key="2">
    <source>
        <dbReference type="Pfam" id="PF01494"/>
    </source>
</evidence>
<dbReference type="EMBL" id="CM026432">
    <property type="protein sequence ID" value="KAG0557655.1"/>
    <property type="molecule type" value="Genomic_DNA"/>
</dbReference>
<dbReference type="GO" id="GO:0071949">
    <property type="term" value="F:FAD binding"/>
    <property type="evidence" value="ECO:0007669"/>
    <property type="project" value="InterPro"/>
</dbReference>